<accession>A0A9P6NIW7</accession>
<gene>
    <name evidence="1" type="ORF">CROQUDRAFT_659248</name>
</gene>
<evidence type="ECO:0000313" key="1">
    <source>
        <dbReference type="EMBL" id="KAG0144949.1"/>
    </source>
</evidence>
<name>A0A9P6NIW7_9BASI</name>
<keyword evidence="2" id="KW-1185">Reference proteome</keyword>
<sequence>MRSLSSPLTLTIRSLGQTFALSYIGNPVGQHTDLAILGRSNDYYRLSKLPPSTSSYFTSKSRENT</sequence>
<dbReference type="AlphaFoldDB" id="A0A9P6NIW7"/>
<evidence type="ECO:0000313" key="2">
    <source>
        <dbReference type="Proteomes" id="UP000886653"/>
    </source>
</evidence>
<proteinExistence type="predicted"/>
<comment type="caution">
    <text evidence="1">The sequence shown here is derived from an EMBL/GenBank/DDBJ whole genome shotgun (WGS) entry which is preliminary data.</text>
</comment>
<protein>
    <submittedName>
        <fullName evidence="1">Uncharacterized protein</fullName>
    </submittedName>
</protein>
<organism evidence="1 2">
    <name type="scientific">Cronartium quercuum f. sp. fusiforme G11</name>
    <dbReference type="NCBI Taxonomy" id="708437"/>
    <lineage>
        <taxon>Eukaryota</taxon>
        <taxon>Fungi</taxon>
        <taxon>Dikarya</taxon>
        <taxon>Basidiomycota</taxon>
        <taxon>Pucciniomycotina</taxon>
        <taxon>Pucciniomycetes</taxon>
        <taxon>Pucciniales</taxon>
        <taxon>Coleosporiaceae</taxon>
        <taxon>Cronartium</taxon>
    </lineage>
</organism>
<reference evidence="1" key="1">
    <citation type="submission" date="2013-11" db="EMBL/GenBank/DDBJ databases">
        <title>Genome sequence of the fusiform rust pathogen reveals effectors for host alternation and coevolution with pine.</title>
        <authorList>
            <consortium name="DOE Joint Genome Institute"/>
            <person name="Smith K."/>
            <person name="Pendleton A."/>
            <person name="Kubisiak T."/>
            <person name="Anderson C."/>
            <person name="Salamov A."/>
            <person name="Aerts A."/>
            <person name="Riley R."/>
            <person name="Clum A."/>
            <person name="Lindquist E."/>
            <person name="Ence D."/>
            <person name="Campbell M."/>
            <person name="Kronenberg Z."/>
            <person name="Feau N."/>
            <person name="Dhillon B."/>
            <person name="Hamelin R."/>
            <person name="Burleigh J."/>
            <person name="Smith J."/>
            <person name="Yandell M."/>
            <person name="Nelson C."/>
            <person name="Grigoriev I."/>
            <person name="Davis J."/>
        </authorList>
    </citation>
    <scope>NUCLEOTIDE SEQUENCE</scope>
    <source>
        <strain evidence="1">G11</strain>
    </source>
</reference>
<dbReference type="EMBL" id="MU167285">
    <property type="protein sequence ID" value="KAG0144949.1"/>
    <property type="molecule type" value="Genomic_DNA"/>
</dbReference>
<dbReference type="Proteomes" id="UP000886653">
    <property type="component" value="Unassembled WGS sequence"/>
</dbReference>